<proteinExistence type="predicted"/>
<dbReference type="EMBL" id="GG663744">
    <property type="protein sequence ID" value="EEH54343.1"/>
    <property type="molecule type" value="Genomic_DNA"/>
</dbReference>
<dbReference type="RefSeq" id="XP_003061713.1">
    <property type="nucleotide sequence ID" value="XM_003061667.1"/>
</dbReference>
<accession>C1N0Y0</accession>
<gene>
    <name evidence="1" type="ORF">MICPUCDRAFT_51189</name>
</gene>
<dbReference type="GeneID" id="9686914"/>
<sequence>MALPTLLSARGLGVFARVSRARGRASRAARVVARVVAPVASSRGHRETSASSSASASTATAVASVATLASAATTLAIPDAANAAEVLPSIVASFNLATFTPQAFWLLMILAPESVVTRVVMGSWVPVLIATGIHVFVDGVGFTQPGALEEAAKFGAVFDPSIPPWSWADGSVTGPLVGFQSMLENPNFVTEEWAHVLAWDLFVGRWMWLDATARGVPLLGPSLLLTNFTGPPGLIQYFIVCVLSGKGLPPSDGGGGGGGAAAVASLPAQIPAADGEPDAGALISRLWRDDGGVGWNPEEIVAACADAVAWEDLSHSSDPIVGRAAVRKRLSARFAADAAAGVSLVVERRALGSVSGGFTWHRSRRGDGDSGGRGLRGTTFVEVDDEGRIVYVREIAEPILKPGGATAELLKAVAKPPATPPGDLALARTPATASDLVAYLWLEVQGSKDFRREALRFFDEDVVYEDLNFALPFAGADAVGTFLEEFDIPGLTFVPDRISDGKDDCCFTWEVDLGVEGASRVKGISFYACDASRAAEEGGVRCVLYKSFSLIARFQHLIALPFN</sequence>
<dbReference type="AlphaFoldDB" id="C1N0Y0"/>
<name>C1N0Y0_MICPC</name>
<dbReference type="SUPFAM" id="SSF54427">
    <property type="entry name" value="NTF2-like"/>
    <property type="match status" value="2"/>
</dbReference>
<reference evidence="1 2" key="1">
    <citation type="journal article" date="2009" name="Science">
        <title>Green evolution and dynamic adaptations revealed by genomes of the marine picoeukaryotes Micromonas.</title>
        <authorList>
            <person name="Worden A.Z."/>
            <person name="Lee J.H."/>
            <person name="Mock T."/>
            <person name="Rouze P."/>
            <person name="Simmons M.P."/>
            <person name="Aerts A.L."/>
            <person name="Allen A.E."/>
            <person name="Cuvelier M.L."/>
            <person name="Derelle E."/>
            <person name="Everett M.V."/>
            <person name="Foulon E."/>
            <person name="Grimwood J."/>
            <person name="Gundlach H."/>
            <person name="Henrissat B."/>
            <person name="Napoli C."/>
            <person name="McDonald S.M."/>
            <person name="Parker M.S."/>
            <person name="Rombauts S."/>
            <person name="Salamov A."/>
            <person name="Von Dassow P."/>
            <person name="Badger J.H."/>
            <person name="Coutinho P.M."/>
            <person name="Demir E."/>
            <person name="Dubchak I."/>
            <person name="Gentemann C."/>
            <person name="Eikrem W."/>
            <person name="Gready J.E."/>
            <person name="John U."/>
            <person name="Lanier W."/>
            <person name="Lindquist E.A."/>
            <person name="Lucas S."/>
            <person name="Mayer K.F."/>
            <person name="Moreau H."/>
            <person name="Not F."/>
            <person name="Otillar R."/>
            <person name="Panaud O."/>
            <person name="Pangilinan J."/>
            <person name="Paulsen I."/>
            <person name="Piegu B."/>
            <person name="Poliakov A."/>
            <person name="Robbens S."/>
            <person name="Schmutz J."/>
            <person name="Toulza E."/>
            <person name="Wyss T."/>
            <person name="Zelensky A."/>
            <person name="Zhou K."/>
            <person name="Armbrust E.V."/>
            <person name="Bhattacharya D."/>
            <person name="Goodenough U.W."/>
            <person name="Van de Peer Y."/>
            <person name="Grigoriev I.V."/>
        </authorList>
    </citation>
    <scope>NUCLEOTIDE SEQUENCE [LARGE SCALE GENOMIC DNA]</scope>
    <source>
        <strain evidence="1 2">CCMP1545</strain>
    </source>
</reference>
<dbReference type="Gene3D" id="3.10.450.50">
    <property type="match status" value="2"/>
</dbReference>
<evidence type="ECO:0000313" key="1">
    <source>
        <dbReference type="EMBL" id="EEH54343.1"/>
    </source>
</evidence>
<dbReference type="InterPro" id="IPR032710">
    <property type="entry name" value="NTF2-like_dom_sf"/>
</dbReference>
<organism evidence="2">
    <name type="scientific">Micromonas pusilla (strain CCMP1545)</name>
    <name type="common">Picoplanktonic green alga</name>
    <dbReference type="NCBI Taxonomy" id="564608"/>
    <lineage>
        <taxon>Eukaryota</taxon>
        <taxon>Viridiplantae</taxon>
        <taxon>Chlorophyta</taxon>
        <taxon>Mamiellophyceae</taxon>
        <taxon>Mamiellales</taxon>
        <taxon>Mamiellaceae</taxon>
        <taxon>Micromonas</taxon>
    </lineage>
</organism>
<dbReference type="eggNOG" id="ENOG502S4BR">
    <property type="taxonomic scope" value="Eukaryota"/>
</dbReference>
<dbReference type="InterPro" id="IPR025461">
    <property type="entry name" value="ABA4-like"/>
</dbReference>
<dbReference type="OrthoDB" id="201750at2759"/>
<dbReference type="Proteomes" id="UP000001876">
    <property type="component" value="Unassembled WGS sequence"/>
</dbReference>
<dbReference type="KEGG" id="mpp:MICPUCDRAFT_51189"/>
<dbReference type="Pfam" id="PF14108">
    <property type="entry name" value="ABA4-like"/>
    <property type="match status" value="1"/>
</dbReference>
<protein>
    <submittedName>
        <fullName evidence="1">Predicted protein</fullName>
    </submittedName>
</protein>
<keyword evidence="2" id="KW-1185">Reference proteome</keyword>
<evidence type="ECO:0000313" key="2">
    <source>
        <dbReference type="Proteomes" id="UP000001876"/>
    </source>
</evidence>